<dbReference type="OrthoDB" id="5858966at2759"/>
<reference evidence="3" key="2">
    <citation type="submission" date="2022-06" db="UniProtKB">
        <authorList>
            <consortium name="EnsemblMetazoa"/>
        </authorList>
    </citation>
    <scope>IDENTIFICATION</scope>
    <source>
        <strain evidence="3">PS312</strain>
    </source>
</reference>
<accession>A0A8R1YPX9</accession>
<feature type="compositionally biased region" description="Basic and acidic residues" evidence="1">
    <location>
        <begin position="195"/>
        <end position="205"/>
    </location>
</feature>
<evidence type="ECO:0000256" key="1">
    <source>
        <dbReference type="SAM" id="MobiDB-lite"/>
    </source>
</evidence>
<dbReference type="AlphaFoldDB" id="A0A2A6C660"/>
<dbReference type="EnsemblMetazoa" id="PPA35023.1">
    <property type="protein sequence ID" value="PPA35023.1"/>
    <property type="gene ID" value="WBGene00273392"/>
</dbReference>
<keyword evidence="2" id="KW-1133">Transmembrane helix</keyword>
<keyword evidence="4" id="KW-1185">Reference proteome</keyword>
<feature type="transmembrane region" description="Helical" evidence="2">
    <location>
        <begin position="86"/>
        <end position="107"/>
    </location>
</feature>
<accession>A0A2A6C660</accession>
<keyword evidence="2" id="KW-0812">Transmembrane</keyword>
<evidence type="ECO:0000313" key="3">
    <source>
        <dbReference type="EnsemblMetazoa" id="PPA35023.1"/>
    </source>
</evidence>
<protein>
    <submittedName>
        <fullName evidence="3">Uncharacterized protein</fullName>
    </submittedName>
</protein>
<evidence type="ECO:0000256" key="2">
    <source>
        <dbReference type="SAM" id="Phobius"/>
    </source>
</evidence>
<feature type="compositionally biased region" description="Low complexity" evidence="1">
    <location>
        <begin position="312"/>
        <end position="328"/>
    </location>
</feature>
<name>A0A2A6C660_PRIPA</name>
<evidence type="ECO:0000313" key="4">
    <source>
        <dbReference type="Proteomes" id="UP000005239"/>
    </source>
</evidence>
<feature type="region of interest" description="Disordered" evidence="1">
    <location>
        <begin position="115"/>
        <end position="246"/>
    </location>
</feature>
<sequence>MLSLAEIVNSSGSAPFVVLARPSDCDAPMGSSSSHPPPPEMGYNDHHQPAYGMDMNALFRDGIPRMIKVADDMHRMTNYIMDLRNLTYGLVAISAIGVIGFLLLRFAHGRRRRRKLSRHHHEDGPHNATLPRYYNYQSQYGPEPWDRPKSTFSHHSIEEKKLHDTRGSPEDHRHQKPTPNGTMNTYKPYGGGPAAEHDSSDESRGMNDSFPSSRATTVPNSAHPSTTVPNPMLITQAATPPPLSQKSGWQFRAVPIPAEVVALPLNRQAIISIPTSPFHTLSGHRGRSSRSSSWSRTSRTPTPRTIRRHAASDASDASASRASPGRDATTSRRDSRPPHTRTTSLPFPPETRIA</sequence>
<dbReference type="Proteomes" id="UP000005239">
    <property type="component" value="Unassembled WGS sequence"/>
</dbReference>
<organism evidence="3 4">
    <name type="scientific">Pristionchus pacificus</name>
    <name type="common">Parasitic nematode worm</name>
    <dbReference type="NCBI Taxonomy" id="54126"/>
    <lineage>
        <taxon>Eukaryota</taxon>
        <taxon>Metazoa</taxon>
        <taxon>Ecdysozoa</taxon>
        <taxon>Nematoda</taxon>
        <taxon>Chromadorea</taxon>
        <taxon>Rhabditida</taxon>
        <taxon>Rhabditina</taxon>
        <taxon>Diplogasteromorpha</taxon>
        <taxon>Diplogasteroidea</taxon>
        <taxon>Neodiplogasteridae</taxon>
        <taxon>Pristionchus</taxon>
    </lineage>
</organism>
<keyword evidence="2" id="KW-0472">Membrane</keyword>
<feature type="compositionally biased region" description="Polar residues" evidence="1">
    <location>
        <begin position="209"/>
        <end position="229"/>
    </location>
</feature>
<reference evidence="4" key="1">
    <citation type="journal article" date="2008" name="Nat. Genet.">
        <title>The Pristionchus pacificus genome provides a unique perspective on nematode lifestyle and parasitism.</title>
        <authorList>
            <person name="Dieterich C."/>
            <person name="Clifton S.W."/>
            <person name="Schuster L.N."/>
            <person name="Chinwalla A."/>
            <person name="Delehaunty K."/>
            <person name="Dinkelacker I."/>
            <person name="Fulton L."/>
            <person name="Fulton R."/>
            <person name="Godfrey J."/>
            <person name="Minx P."/>
            <person name="Mitreva M."/>
            <person name="Roeseler W."/>
            <person name="Tian H."/>
            <person name="Witte H."/>
            <person name="Yang S.P."/>
            <person name="Wilson R.K."/>
            <person name="Sommer R.J."/>
        </authorList>
    </citation>
    <scope>NUCLEOTIDE SEQUENCE [LARGE SCALE GENOMIC DNA]</scope>
    <source>
        <strain evidence="4">PS312</strain>
    </source>
</reference>
<feature type="compositionally biased region" description="Low complexity" evidence="1">
    <location>
        <begin position="289"/>
        <end position="304"/>
    </location>
</feature>
<feature type="compositionally biased region" description="Basic and acidic residues" evidence="1">
    <location>
        <begin position="144"/>
        <end position="173"/>
    </location>
</feature>
<gene>
    <name evidence="3" type="primary">WBGene00273392</name>
</gene>
<proteinExistence type="predicted"/>
<feature type="region of interest" description="Disordered" evidence="1">
    <location>
        <begin position="276"/>
        <end position="354"/>
    </location>
</feature>